<dbReference type="InterPro" id="IPR003959">
    <property type="entry name" value="ATPase_AAA_core"/>
</dbReference>
<dbReference type="InterPro" id="IPR041083">
    <property type="entry name" value="AAA_lid_10"/>
</dbReference>
<evidence type="ECO:0000256" key="5">
    <source>
        <dbReference type="ARBA" id="ARBA00022705"/>
    </source>
</evidence>
<dbReference type="InterPro" id="IPR015163">
    <property type="entry name" value="Cdc6_C"/>
</dbReference>
<dbReference type="FunFam" id="3.40.50.300:FF:000199">
    <property type="entry name" value="Origin recognition complex subunit 1"/>
    <property type="match status" value="1"/>
</dbReference>
<dbReference type="SMART" id="SM00382">
    <property type="entry name" value="AAA"/>
    <property type="match status" value="1"/>
</dbReference>
<evidence type="ECO:0000313" key="16">
    <source>
        <dbReference type="EMBL" id="KAJ3427125.1"/>
    </source>
</evidence>
<dbReference type="PANTHER" id="PTHR10763">
    <property type="entry name" value="CELL DIVISION CONTROL PROTEIN 6-RELATED"/>
    <property type="match status" value="1"/>
</dbReference>
<keyword evidence="10" id="KW-0238">DNA-binding</keyword>
<keyword evidence="5" id="KW-0235">DNA replication</keyword>
<comment type="similarity">
    <text evidence="3">Belongs to the ORC1 family.</text>
</comment>
<evidence type="ECO:0000256" key="14">
    <source>
        <dbReference type="SAM" id="MobiDB-lite"/>
    </source>
</evidence>
<dbReference type="InterPro" id="IPR016314">
    <property type="entry name" value="Cdc6/18"/>
</dbReference>
<dbReference type="Pfam" id="PF17872">
    <property type="entry name" value="AAA_lid_10"/>
    <property type="match status" value="1"/>
</dbReference>
<evidence type="ECO:0000256" key="12">
    <source>
        <dbReference type="ARBA" id="ARBA00023306"/>
    </source>
</evidence>
<evidence type="ECO:0000256" key="1">
    <source>
        <dbReference type="ARBA" id="ARBA00004123"/>
    </source>
</evidence>
<accession>A0AAV7YF24</accession>
<dbReference type="GO" id="GO:0003688">
    <property type="term" value="F:DNA replication origin binding"/>
    <property type="evidence" value="ECO:0007669"/>
    <property type="project" value="TreeGrafter"/>
</dbReference>
<sequence length="480" mass="54938">MSTKTKDKKKFQNQKNKKKRNRKKKKSSLVTIDRTLSEDKSGKSSSDSSTSSVSSQDTDSDSDSYQQKASSQSEIETQSSDSDSDSEFEKKKSKQPNLVKPLNHFQIALKQLQLSSKPESLPCRETERKQILDFLTNAILKKKEGRSLYISGMPGTGKTATVQEIILELKNKGKEENFPKFRFVGINSAKLRSPNHLYHEIANELEIKRCNISNSCKLLDQRFKRKFQNKEFIVLLIDEVDMLITRTQGVLYNIFNWPRLQNSNLVVVTISNTMDLPEKFLPKVRSRMGMLLISFMPYTRQQIQTIVQSRIEGLKVFSQDALELCARKVSAVSGDARRALEICQRAVEIAAKRGKSFKVQMSHVQQATNELLSSNYVNIIKSLSFHEKMLLVSILKVVRKYSIHVVEFNQLLQIYNQVCNLNSYKPLPFDLISKVCYRLVSSKLIISYGRNALYQSVSLNVDSEDVMFALEREKPFNSLI</sequence>
<evidence type="ECO:0000256" key="4">
    <source>
        <dbReference type="ARBA" id="ARBA00022618"/>
    </source>
</evidence>
<evidence type="ECO:0000256" key="2">
    <source>
        <dbReference type="ARBA" id="ARBA00006184"/>
    </source>
</evidence>
<name>A0AAV7YF24_9EUKA</name>
<dbReference type="SUPFAM" id="SSF52540">
    <property type="entry name" value="P-loop containing nucleoside triphosphate hydrolases"/>
    <property type="match status" value="1"/>
</dbReference>
<dbReference type="CDD" id="cd00009">
    <property type="entry name" value="AAA"/>
    <property type="match status" value="1"/>
</dbReference>
<keyword evidence="11" id="KW-0539">Nucleus</keyword>
<gene>
    <name evidence="16" type="ORF">M0812_26704</name>
</gene>
<feature type="compositionally biased region" description="Basic residues" evidence="14">
    <location>
        <begin position="1"/>
        <end position="27"/>
    </location>
</feature>
<comment type="caution">
    <text evidence="16">The sequence shown here is derived from an EMBL/GenBank/DDBJ whole genome shotgun (WGS) entry which is preliminary data.</text>
</comment>
<proteinExistence type="inferred from homology"/>
<protein>
    <recommendedName>
        <fullName evidence="13">Cell division control protein</fullName>
    </recommendedName>
</protein>
<comment type="similarity">
    <text evidence="2 13">Belongs to the CDC6/cdc18 family.</text>
</comment>
<dbReference type="InterPro" id="IPR027417">
    <property type="entry name" value="P-loop_NTPase"/>
</dbReference>
<dbReference type="GO" id="GO:0033314">
    <property type="term" value="P:mitotic DNA replication checkpoint signaling"/>
    <property type="evidence" value="ECO:0007669"/>
    <property type="project" value="TreeGrafter"/>
</dbReference>
<feature type="region of interest" description="Disordered" evidence="14">
    <location>
        <begin position="1"/>
        <end position="99"/>
    </location>
</feature>
<evidence type="ECO:0000256" key="9">
    <source>
        <dbReference type="ARBA" id="ARBA00022842"/>
    </source>
</evidence>
<dbReference type="GO" id="GO:0016887">
    <property type="term" value="F:ATP hydrolysis activity"/>
    <property type="evidence" value="ECO:0007669"/>
    <property type="project" value="InterPro"/>
</dbReference>
<dbReference type="Proteomes" id="UP001146793">
    <property type="component" value="Unassembled WGS sequence"/>
</dbReference>
<dbReference type="Gene3D" id="1.10.8.60">
    <property type="match status" value="1"/>
</dbReference>
<keyword evidence="4" id="KW-0132">Cell division</keyword>
<evidence type="ECO:0000256" key="3">
    <source>
        <dbReference type="ARBA" id="ARBA00008398"/>
    </source>
</evidence>
<dbReference type="GO" id="GO:0005664">
    <property type="term" value="C:nuclear origin of replication recognition complex"/>
    <property type="evidence" value="ECO:0007669"/>
    <property type="project" value="TreeGrafter"/>
</dbReference>
<evidence type="ECO:0000256" key="7">
    <source>
        <dbReference type="ARBA" id="ARBA00022741"/>
    </source>
</evidence>
<feature type="compositionally biased region" description="Low complexity" evidence="14">
    <location>
        <begin position="70"/>
        <end position="81"/>
    </location>
</feature>
<feature type="compositionally biased region" description="Low complexity" evidence="14">
    <location>
        <begin position="43"/>
        <end position="57"/>
    </location>
</feature>
<dbReference type="AlphaFoldDB" id="A0AAV7YF24"/>
<dbReference type="SUPFAM" id="SSF46785">
    <property type="entry name" value="Winged helix' DNA-binding domain"/>
    <property type="match status" value="1"/>
</dbReference>
<dbReference type="InterPro" id="IPR003593">
    <property type="entry name" value="AAA+_ATPase"/>
</dbReference>
<evidence type="ECO:0000313" key="17">
    <source>
        <dbReference type="Proteomes" id="UP001146793"/>
    </source>
</evidence>
<organism evidence="16 17">
    <name type="scientific">Anaeramoeba flamelloides</name>
    <dbReference type="NCBI Taxonomy" id="1746091"/>
    <lineage>
        <taxon>Eukaryota</taxon>
        <taxon>Metamonada</taxon>
        <taxon>Anaeramoebidae</taxon>
        <taxon>Anaeramoeba</taxon>
    </lineage>
</organism>
<dbReference type="GO" id="GO:0005524">
    <property type="term" value="F:ATP binding"/>
    <property type="evidence" value="ECO:0007669"/>
    <property type="project" value="UniProtKB-KW"/>
</dbReference>
<keyword evidence="6" id="KW-0479">Metal-binding</keyword>
<keyword evidence="9" id="KW-0460">Magnesium</keyword>
<evidence type="ECO:0000256" key="11">
    <source>
        <dbReference type="ARBA" id="ARBA00023242"/>
    </source>
</evidence>
<dbReference type="PANTHER" id="PTHR10763:SF23">
    <property type="entry name" value="ORIGIN RECOGNITION COMPLEX SUBUNIT 1"/>
    <property type="match status" value="1"/>
</dbReference>
<evidence type="ECO:0000259" key="15">
    <source>
        <dbReference type="SMART" id="SM00382"/>
    </source>
</evidence>
<feature type="domain" description="AAA+ ATPase" evidence="15">
    <location>
        <begin position="144"/>
        <end position="294"/>
    </location>
</feature>
<dbReference type="Pfam" id="PF09079">
    <property type="entry name" value="WHD_Cdc6"/>
    <property type="match status" value="1"/>
</dbReference>
<evidence type="ECO:0000256" key="8">
    <source>
        <dbReference type="ARBA" id="ARBA00022840"/>
    </source>
</evidence>
<evidence type="ECO:0000256" key="10">
    <source>
        <dbReference type="ARBA" id="ARBA00023125"/>
    </source>
</evidence>
<dbReference type="GO" id="GO:0051301">
    <property type="term" value="P:cell division"/>
    <property type="evidence" value="ECO:0007669"/>
    <property type="project" value="UniProtKB-UniRule"/>
</dbReference>
<keyword evidence="12" id="KW-0131">Cell cycle</keyword>
<dbReference type="GO" id="GO:0006270">
    <property type="term" value="P:DNA replication initiation"/>
    <property type="evidence" value="ECO:0007669"/>
    <property type="project" value="UniProtKB-UniRule"/>
</dbReference>
<evidence type="ECO:0000256" key="6">
    <source>
        <dbReference type="ARBA" id="ARBA00022723"/>
    </source>
</evidence>
<dbReference type="EMBL" id="JANTQA010000063">
    <property type="protein sequence ID" value="KAJ3427125.1"/>
    <property type="molecule type" value="Genomic_DNA"/>
</dbReference>
<dbReference type="Gene3D" id="3.40.50.300">
    <property type="entry name" value="P-loop containing nucleotide triphosphate hydrolases"/>
    <property type="match status" value="1"/>
</dbReference>
<dbReference type="InterPro" id="IPR050311">
    <property type="entry name" value="ORC1/CDC6"/>
</dbReference>
<keyword evidence="7" id="KW-0547">Nucleotide-binding</keyword>
<dbReference type="Gene3D" id="1.10.10.10">
    <property type="entry name" value="Winged helix-like DNA-binding domain superfamily/Winged helix DNA-binding domain"/>
    <property type="match status" value="1"/>
</dbReference>
<keyword evidence="8" id="KW-0067">ATP-binding</keyword>
<dbReference type="Pfam" id="PF00004">
    <property type="entry name" value="AAA"/>
    <property type="match status" value="1"/>
</dbReference>
<dbReference type="InterPro" id="IPR036390">
    <property type="entry name" value="WH_DNA-bd_sf"/>
</dbReference>
<dbReference type="PIRSF" id="PIRSF001767">
    <property type="entry name" value="Cdc6"/>
    <property type="match status" value="1"/>
</dbReference>
<dbReference type="InterPro" id="IPR036388">
    <property type="entry name" value="WH-like_DNA-bd_sf"/>
</dbReference>
<evidence type="ECO:0000256" key="13">
    <source>
        <dbReference type="PIRNR" id="PIRNR001767"/>
    </source>
</evidence>
<dbReference type="GO" id="GO:0046872">
    <property type="term" value="F:metal ion binding"/>
    <property type="evidence" value="ECO:0007669"/>
    <property type="project" value="UniProtKB-KW"/>
</dbReference>
<reference evidence="16" key="1">
    <citation type="submission" date="2022-08" db="EMBL/GenBank/DDBJ databases">
        <title>Novel sulphate-reducing endosymbionts in the free-living metamonad Anaeramoeba.</title>
        <authorList>
            <person name="Jerlstrom-Hultqvist J."/>
            <person name="Cepicka I."/>
            <person name="Gallot-Lavallee L."/>
            <person name="Salas-Leiva D."/>
            <person name="Curtis B.A."/>
            <person name="Zahonova K."/>
            <person name="Pipaliya S."/>
            <person name="Dacks J."/>
            <person name="Roger A.J."/>
        </authorList>
    </citation>
    <scope>NUCLEOTIDE SEQUENCE</scope>
    <source>
        <strain evidence="16">Busselton2</strain>
    </source>
</reference>
<comment type="subcellular location">
    <subcellularLocation>
        <location evidence="1">Nucleus</location>
    </subcellularLocation>
</comment>